<proteinExistence type="predicted"/>
<dbReference type="AlphaFoldDB" id="A0A061BD11"/>
<gene>
    <name evidence="2" type="ORF">CYFA0S_30e00738g</name>
</gene>
<sequence length="315" mass="35001">MLFTSMLHIKKQLATYGTSQLSTLVNNLIHQMESYTGAVQTPKDAIILLEASRIGLIPRIKRRLKDTERASIKAGDVFIWNEKEAKMRRWTDGRSWSASRVTGAFLTYREMESVGSKKKDSHEDQHQQQHDQQLFGNSFSYKANGLIKQSFSITTMTGEKLHLISYTTTKNFATSKLLDKTPSKDRAFANIRISQDVYPQLATLMQTASRSSSTVSSPSSSSSSSPPAIVSSPTSVPSPLQSPQQWVAPSLTHQSISIPRYIPSQSSLPSVSSIKLPPIHLSLTSTPHHTLPSLRTRLVHTDAMALRNLDSMSFK</sequence>
<dbReference type="OrthoDB" id="5572844at2759"/>
<dbReference type="GO" id="GO:0003677">
    <property type="term" value="F:DNA binding"/>
    <property type="evidence" value="ECO:0007669"/>
    <property type="project" value="TreeGrafter"/>
</dbReference>
<feature type="region of interest" description="Disordered" evidence="1">
    <location>
        <begin position="209"/>
        <end position="244"/>
    </location>
</feature>
<evidence type="ECO:0000256" key="1">
    <source>
        <dbReference type="SAM" id="MobiDB-lite"/>
    </source>
</evidence>
<evidence type="ECO:0000313" key="2">
    <source>
        <dbReference type="EMBL" id="CDR47237.1"/>
    </source>
</evidence>
<dbReference type="EMBL" id="LK052915">
    <property type="protein sequence ID" value="CDR47237.1"/>
    <property type="molecule type" value="Genomic_DNA"/>
</dbReference>
<feature type="compositionally biased region" description="Low complexity" evidence="1">
    <location>
        <begin position="209"/>
        <end position="243"/>
    </location>
</feature>
<reference evidence="2" key="1">
    <citation type="journal article" date="2014" name="Genome Announc.">
        <title>Genome sequence of the yeast Cyberlindnera fabianii (Hansenula fabianii).</title>
        <authorList>
            <person name="Freel K.C."/>
            <person name="Sarilar V."/>
            <person name="Neuveglise C."/>
            <person name="Devillers H."/>
            <person name="Friedrich A."/>
            <person name="Schacherer J."/>
        </authorList>
    </citation>
    <scope>NUCLEOTIDE SEQUENCE</scope>
    <source>
        <strain evidence="2">YJS4271</strain>
    </source>
</reference>
<dbReference type="VEuPathDB" id="FungiDB:BON22_4682"/>
<accession>A0A061BD11</accession>
<organism evidence="2">
    <name type="scientific">Cyberlindnera fabianii</name>
    <name type="common">Yeast</name>
    <name type="synonym">Hansenula fabianii</name>
    <dbReference type="NCBI Taxonomy" id="36022"/>
    <lineage>
        <taxon>Eukaryota</taxon>
        <taxon>Fungi</taxon>
        <taxon>Dikarya</taxon>
        <taxon>Ascomycota</taxon>
        <taxon>Saccharomycotina</taxon>
        <taxon>Saccharomycetes</taxon>
        <taxon>Phaffomycetales</taxon>
        <taxon>Phaffomycetaceae</taxon>
        <taxon>Cyberlindnera</taxon>
    </lineage>
</organism>
<dbReference type="PANTHER" id="PTHR28027">
    <property type="entry name" value="TRANSCRIPTIONAL REGULATOR MIT1"/>
    <property type="match status" value="1"/>
</dbReference>
<dbReference type="PhylomeDB" id="A0A061BD11"/>
<name>A0A061BD11_CYBFA</name>
<protein>
    <submittedName>
        <fullName evidence="2">CYFA0S30e00738g1_1</fullName>
    </submittedName>
</protein>
<dbReference type="InterPro" id="IPR018608">
    <property type="entry name" value="Gti1/Pac2"/>
</dbReference>
<dbReference type="PANTHER" id="PTHR28027:SF1">
    <property type="entry name" value="CAMP INDEPENDENT REGULATORY PROTEIN (AFU_ORTHOLOGUE AFUA_3G09640)"/>
    <property type="match status" value="1"/>
</dbReference>
<dbReference type="Pfam" id="PF09729">
    <property type="entry name" value="Gti1_Pac2"/>
    <property type="match status" value="1"/>
</dbReference>